<comment type="caution">
    <text evidence="5">The sequence shown here is derived from an EMBL/GenBank/DDBJ whole genome shotgun (WGS) entry which is preliminary data.</text>
</comment>
<organism evidence="5 6">
    <name type="scientific">Vibrio sagamiensis NBRC 104589</name>
    <dbReference type="NCBI Taxonomy" id="1219064"/>
    <lineage>
        <taxon>Bacteria</taxon>
        <taxon>Pseudomonadati</taxon>
        <taxon>Pseudomonadota</taxon>
        <taxon>Gammaproteobacteria</taxon>
        <taxon>Vibrionales</taxon>
        <taxon>Vibrionaceae</taxon>
        <taxon>Vibrio</taxon>
    </lineage>
</organism>
<evidence type="ECO:0000313" key="5">
    <source>
        <dbReference type="EMBL" id="GEM76160.1"/>
    </source>
</evidence>
<dbReference type="Gene3D" id="3.90.220.20">
    <property type="entry name" value="DNA methylase specificity domains"/>
    <property type="match status" value="2"/>
</dbReference>
<evidence type="ECO:0000259" key="4">
    <source>
        <dbReference type="Pfam" id="PF01420"/>
    </source>
</evidence>
<dbReference type="GO" id="GO:0003677">
    <property type="term" value="F:DNA binding"/>
    <property type="evidence" value="ECO:0007669"/>
    <property type="project" value="UniProtKB-KW"/>
</dbReference>
<comment type="similarity">
    <text evidence="1">Belongs to the type-I restriction system S methylase family.</text>
</comment>
<evidence type="ECO:0000313" key="6">
    <source>
        <dbReference type="Proteomes" id="UP000321922"/>
    </source>
</evidence>
<dbReference type="InterPro" id="IPR052021">
    <property type="entry name" value="Type-I_RS_S_subunit"/>
</dbReference>
<name>A0A511QFS7_9VIBR</name>
<dbReference type="OrthoDB" id="9798929at2"/>
<gene>
    <name evidence="5" type="ORF">VSA01S_22720</name>
</gene>
<evidence type="ECO:0000256" key="1">
    <source>
        <dbReference type="ARBA" id="ARBA00010923"/>
    </source>
</evidence>
<evidence type="ECO:0000256" key="3">
    <source>
        <dbReference type="ARBA" id="ARBA00023125"/>
    </source>
</evidence>
<dbReference type="PANTHER" id="PTHR30408:SF13">
    <property type="entry name" value="TYPE I RESTRICTION ENZYME HINDI SPECIFICITY SUBUNIT"/>
    <property type="match status" value="1"/>
</dbReference>
<dbReference type="AlphaFoldDB" id="A0A511QFS7"/>
<keyword evidence="6" id="KW-1185">Reference proteome</keyword>
<keyword evidence="3" id="KW-0238">DNA-binding</keyword>
<dbReference type="CDD" id="cd17254">
    <property type="entry name" value="RMtype1_S_FclI-TRD1-CR1_like"/>
    <property type="match status" value="1"/>
</dbReference>
<dbReference type="PANTHER" id="PTHR30408">
    <property type="entry name" value="TYPE-1 RESTRICTION ENZYME ECOKI SPECIFICITY PROTEIN"/>
    <property type="match status" value="1"/>
</dbReference>
<dbReference type="InterPro" id="IPR000055">
    <property type="entry name" value="Restrct_endonuc_typeI_TRD"/>
</dbReference>
<reference evidence="5 6" key="1">
    <citation type="submission" date="2019-07" db="EMBL/GenBank/DDBJ databases">
        <title>Whole genome shotgun sequence of Vibrio sagamiensis NBRC 104589.</title>
        <authorList>
            <person name="Hosoyama A."/>
            <person name="Uohara A."/>
            <person name="Ohji S."/>
            <person name="Ichikawa N."/>
        </authorList>
    </citation>
    <scope>NUCLEOTIDE SEQUENCE [LARGE SCALE GENOMIC DNA]</scope>
    <source>
        <strain evidence="5 6">NBRC 104589</strain>
    </source>
</reference>
<feature type="domain" description="Type I restriction modification DNA specificity" evidence="4">
    <location>
        <begin position="68"/>
        <end position="185"/>
    </location>
</feature>
<protein>
    <recommendedName>
        <fullName evidence="4">Type I restriction modification DNA specificity domain-containing protein</fullName>
    </recommendedName>
</protein>
<feature type="domain" description="Type I restriction modification DNA specificity" evidence="4">
    <location>
        <begin position="234"/>
        <end position="384"/>
    </location>
</feature>
<dbReference type="EMBL" id="BJXJ01000020">
    <property type="protein sequence ID" value="GEM76160.1"/>
    <property type="molecule type" value="Genomic_DNA"/>
</dbReference>
<accession>A0A511QFS7</accession>
<dbReference type="GO" id="GO:0009307">
    <property type="term" value="P:DNA restriction-modification system"/>
    <property type="evidence" value="ECO:0007669"/>
    <property type="project" value="UniProtKB-KW"/>
</dbReference>
<dbReference type="CDD" id="cd17246">
    <property type="entry name" value="RMtype1_S_SonII-TRD2-CR2_like"/>
    <property type="match status" value="1"/>
</dbReference>
<proteinExistence type="inferred from homology"/>
<evidence type="ECO:0000256" key="2">
    <source>
        <dbReference type="ARBA" id="ARBA00022747"/>
    </source>
</evidence>
<dbReference type="InterPro" id="IPR044946">
    <property type="entry name" value="Restrct_endonuc_typeI_TRD_sf"/>
</dbReference>
<sequence>MSCNWPRVQISEVCELIVDCVNKTAPRVDYETPFKMLRTPNIKGGKISLNDCRFVEEDTYEKWTRRAKVLRDDVLLTREAPMGEVGIVDFDDTVFLGQRIMQYRVDRSQLDPHFLLYSFLSNDLQHQFNMHEGSGSVVSHIRVPDCSKFELNLPPLTIQKEIAGVLKKLDRKITVNQQTNQTLEQMAQAIFKSWFVDFDPVKAKMNGEQPEGMDAATASLFPEKLVESEQGLIPEGWVETPLYDIAEYINGAAYKKFEPNNEGIGLPIVKIAELKAGITQKTGFSKVDMPAKYRLEDNDMLFSWSGNPDTSIDTFVWALGEAWLNQHIFKVVPKSVLSRDYVLCLLKFMRPVFAEIARDKQTTGLGHVTVKDLKRLTVALPSEELLIKFNEKVSAIIAQNFSLVKQNQNLEKLRDTLLPKLLSGEIELEISKPLVEPIPWLPDLETSKQEAEAV</sequence>
<dbReference type="RefSeq" id="WP_083932291.1">
    <property type="nucleotide sequence ID" value="NZ_BAOJ01000098.1"/>
</dbReference>
<dbReference type="Proteomes" id="UP000321922">
    <property type="component" value="Unassembled WGS sequence"/>
</dbReference>
<keyword evidence="2" id="KW-0680">Restriction system</keyword>
<dbReference type="Pfam" id="PF01420">
    <property type="entry name" value="Methylase_S"/>
    <property type="match status" value="2"/>
</dbReference>
<dbReference type="SUPFAM" id="SSF116734">
    <property type="entry name" value="DNA methylase specificity domain"/>
    <property type="match status" value="2"/>
</dbReference>